<keyword evidence="2" id="KW-1185">Reference proteome</keyword>
<protein>
    <submittedName>
        <fullName evidence="1">Uncharacterized protein</fullName>
    </submittedName>
</protein>
<proteinExistence type="predicted"/>
<reference evidence="1 2" key="1">
    <citation type="submission" date="2009-11" db="EMBL/GenBank/DDBJ databases">
        <title>Annotation of Allomyces macrogynus ATCC 38327.</title>
        <authorList>
            <consortium name="The Broad Institute Genome Sequencing Platform"/>
            <person name="Russ C."/>
            <person name="Cuomo C."/>
            <person name="Burger G."/>
            <person name="Gray M.W."/>
            <person name="Holland P.W.H."/>
            <person name="King N."/>
            <person name="Lang F.B.F."/>
            <person name="Roger A.J."/>
            <person name="Ruiz-Trillo I."/>
            <person name="Young S.K."/>
            <person name="Zeng Q."/>
            <person name="Gargeya S."/>
            <person name="Fitzgerald M."/>
            <person name="Haas B."/>
            <person name="Abouelleil A."/>
            <person name="Alvarado L."/>
            <person name="Arachchi H.M."/>
            <person name="Berlin A."/>
            <person name="Chapman S.B."/>
            <person name="Gearin G."/>
            <person name="Goldberg J."/>
            <person name="Griggs A."/>
            <person name="Gujja S."/>
            <person name="Hansen M."/>
            <person name="Heiman D."/>
            <person name="Howarth C."/>
            <person name="Larimer J."/>
            <person name="Lui A."/>
            <person name="MacDonald P.J.P."/>
            <person name="McCowen C."/>
            <person name="Montmayeur A."/>
            <person name="Murphy C."/>
            <person name="Neiman D."/>
            <person name="Pearson M."/>
            <person name="Priest M."/>
            <person name="Roberts A."/>
            <person name="Saif S."/>
            <person name="Shea T."/>
            <person name="Sisk P."/>
            <person name="Stolte C."/>
            <person name="Sykes S."/>
            <person name="Wortman J."/>
            <person name="Nusbaum C."/>
            <person name="Birren B."/>
        </authorList>
    </citation>
    <scope>NUCLEOTIDE SEQUENCE [LARGE SCALE GENOMIC DNA]</scope>
    <source>
        <strain evidence="1 2">ATCC 38327</strain>
    </source>
</reference>
<evidence type="ECO:0000313" key="2">
    <source>
        <dbReference type="Proteomes" id="UP000054350"/>
    </source>
</evidence>
<dbReference type="EMBL" id="GG745337">
    <property type="protein sequence ID" value="KNE61200.1"/>
    <property type="molecule type" value="Genomic_DNA"/>
</dbReference>
<dbReference type="VEuPathDB" id="FungiDB:AMAG_06950"/>
<reference evidence="2" key="2">
    <citation type="submission" date="2009-11" db="EMBL/GenBank/DDBJ databases">
        <title>The Genome Sequence of Allomyces macrogynus strain ATCC 38327.</title>
        <authorList>
            <consortium name="The Broad Institute Genome Sequencing Platform"/>
            <person name="Russ C."/>
            <person name="Cuomo C."/>
            <person name="Shea T."/>
            <person name="Young S.K."/>
            <person name="Zeng Q."/>
            <person name="Koehrsen M."/>
            <person name="Haas B."/>
            <person name="Borodovsky M."/>
            <person name="Guigo R."/>
            <person name="Alvarado L."/>
            <person name="Berlin A."/>
            <person name="Borenstein D."/>
            <person name="Chen Z."/>
            <person name="Engels R."/>
            <person name="Freedman E."/>
            <person name="Gellesch M."/>
            <person name="Goldberg J."/>
            <person name="Griggs A."/>
            <person name="Gujja S."/>
            <person name="Heiman D."/>
            <person name="Hepburn T."/>
            <person name="Howarth C."/>
            <person name="Jen D."/>
            <person name="Larson L."/>
            <person name="Lewis B."/>
            <person name="Mehta T."/>
            <person name="Park D."/>
            <person name="Pearson M."/>
            <person name="Roberts A."/>
            <person name="Saif S."/>
            <person name="Shenoy N."/>
            <person name="Sisk P."/>
            <person name="Stolte C."/>
            <person name="Sykes S."/>
            <person name="Walk T."/>
            <person name="White J."/>
            <person name="Yandava C."/>
            <person name="Burger G."/>
            <person name="Gray M.W."/>
            <person name="Holland P.W.H."/>
            <person name="King N."/>
            <person name="Lang F.B.F."/>
            <person name="Roger A.J."/>
            <person name="Ruiz-Trillo I."/>
            <person name="Lander E."/>
            <person name="Nusbaum C."/>
        </authorList>
    </citation>
    <scope>NUCLEOTIDE SEQUENCE [LARGE SCALE GENOMIC DNA]</scope>
    <source>
        <strain evidence="2">ATCC 38327</strain>
    </source>
</reference>
<sequence length="149" mass="15507">MPRTVLREFAWRGDRHAAAPGLLSSVDLDEDDPEVDEDDEPFGTRLPAGVAAGSVPLVAMAAASATFGSLAFAHRSVGAVLPPQGAAGAGVAPVHLGPSATSARLACQSLTHPLRLVLTDLAAHLTTTFRLAHFAADPVIYQLIVHAEW</sequence>
<gene>
    <name evidence="1" type="ORF">AMAG_06950</name>
</gene>
<accession>A0A0L0SFQ2</accession>
<organism evidence="1 2">
    <name type="scientific">Allomyces macrogynus (strain ATCC 38327)</name>
    <name type="common">Allomyces javanicus var. macrogynus</name>
    <dbReference type="NCBI Taxonomy" id="578462"/>
    <lineage>
        <taxon>Eukaryota</taxon>
        <taxon>Fungi</taxon>
        <taxon>Fungi incertae sedis</taxon>
        <taxon>Blastocladiomycota</taxon>
        <taxon>Blastocladiomycetes</taxon>
        <taxon>Blastocladiales</taxon>
        <taxon>Blastocladiaceae</taxon>
        <taxon>Allomyces</taxon>
    </lineage>
</organism>
<name>A0A0L0SFQ2_ALLM3</name>
<evidence type="ECO:0000313" key="1">
    <source>
        <dbReference type="EMBL" id="KNE61200.1"/>
    </source>
</evidence>
<dbReference type="Proteomes" id="UP000054350">
    <property type="component" value="Unassembled WGS sequence"/>
</dbReference>
<dbReference type="AlphaFoldDB" id="A0A0L0SFQ2"/>